<proteinExistence type="inferred from homology"/>
<comment type="similarity">
    <text evidence="1 2">Belongs to the arylamine N-acetyltransferase family.</text>
</comment>
<dbReference type="Gene3D" id="3.30.2140.10">
    <property type="entry name" value="Arylamine N-acetyltransferase"/>
    <property type="match status" value="1"/>
</dbReference>
<dbReference type="Pfam" id="PF00797">
    <property type="entry name" value="Acetyltransf_2"/>
    <property type="match status" value="1"/>
</dbReference>
<keyword evidence="4" id="KW-1185">Reference proteome</keyword>
<evidence type="ECO:0000313" key="3">
    <source>
        <dbReference type="EMBL" id="MFH0258899.1"/>
    </source>
</evidence>
<dbReference type="PANTHER" id="PTHR11786:SF0">
    <property type="entry name" value="ARYLAMINE N-ACETYLTRANSFERASE 4-RELATED"/>
    <property type="match status" value="1"/>
</dbReference>
<dbReference type="Gene3D" id="2.40.128.150">
    <property type="entry name" value="Cysteine proteinases"/>
    <property type="match status" value="1"/>
</dbReference>
<accession>A0ABW7IBD8</accession>
<evidence type="ECO:0000256" key="1">
    <source>
        <dbReference type="ARBA" id="ARBA00006547"/>
    </source>
</evidence>
<comment type="caution">
    <text evidence="3">The sequence shown here is derived from an EMBL/GenBank/DDBJ whole genome shotgun (WGS) entry which is preliminary data.</text>
</comment>
<evidence type="ECO:0000256" key="2">
    <source>
        <dbReference type="RuleBase" id="RU003452"/>
    </source>
</evidence>
<dbReference type="Proteomes" id="UP001607125">
    <property type="component" value="Unassembled WGS sequence"/>
</dbReference>
<organism evidence="3 4">
    <name type="scientific">Vibrio barjaei</name>
    <dbReference type="NCBI Taxonomy" id="1676683"/>
    <lineage>
        <taxon>Bacteria</taxon>
        <taxon>Pseudomonadati</taxon>
        <taxon>Pseudomonadota</taxon>
        <taxon>Gammaproteobacteria</taxon>
        <taxon>Vibrionales</taxon>
        <taxon>Vibrionaceae</taxon>
        <taxon>Vibrio</taxon>
    </lineage>
</organism>
<dbReference type="RefSeq" id="WP_394628271.1">
    <property type="nucleotide sequence ID" value="NZ_JBIHSF010000003.1"/>
</dbReference>
<dbReference type="PANTHER" id="PTHR11786">
    <property type="entry name" value="N-HYDROXYARYLAMINE O-ACETYLTRANSFERASE"/>
    <property type="match status" value="1"/>
</dbReference>
<dbReference type="EMBL" id="JBIHSF010000003">
    <property type="protein sequence ID" value="MFH0258899.1"/>
    <property type="molecule type" value="Genomic_DNA"/>
</dbReference>
<dbReference type="InterPro" id="IPR001447">
    <property type="entry name" value="Arylamine_N-AcTrfase"/>
</dbReference>
<name>A0ABW7IBD8_9VIBR</name>
<protein>
    <submittedName>
        <fullName evidence="3">Arylamine N-acetyltransferase</fullName>
    </submittedName>
</protein>
<evidence type="ECO:0000313" key="4">
    <source>
        <dbReference type="Proteomes" id="UP001607125"/>
    </source>
</evidence>
<gene>
    <name evidence="3" type="ORF">ACGRH2_00305</name>
</gene>
<sequence length="266" mass="30248">MTPVQMRDYFDKLGIKDELKPMVADMRSLHRAQHRTLPFENFDVYVGQGIKLDIDAIFEKLIRHQRGGYCFEVNGLLLHVMASLGFIVRPLLARVHLSGEPSGRSHQVTLTTIDDQQWIVDAGFGANTPRAPLELTLHREQYIDHQCFRFIEDDRCGYLLQVKLQDWVSLYSLDMTYVCHGDIAYGNHFTSTSPDTHFTSSLIAARPIDGGIITLLDSTLKIRMGNEEAQEIELTKADLAENFERHFGIQLEASQLSSIIAKLGWE</sequence>
<dbReference type="InterPro" id="IPR038765">
    <property type="entry name" value="Papain-like_cys_pep_sf"/>
</dbReference>
<dbReference type="PRINTS" id="PR01543">
    <property type="entry name" value="ANATRNSFRASE"/>
</dbReference>
<reference evidence="3 4" key="1">
    <citation type="submission" date="2024-10" db="EMBL/GenBank/DDBJ databases">
        <authorList>
            <person name="Yibar A."/>
            <person name="Saticioglu I.B."/>
            <person name="Duman M."/>
            <person name="Ajmi N."/>
            <person name="Gurler F."/>
            <person name="Ay H."/>
            <person name="Onuk E."/>
            <person name="Guler S."/>
            <person name="Romalde J.L."/>
        </authorList>
    </citation>
    <scope>NUCLEOTIDE SEQUENCE [LARGE SCALE GENOMIC DNA]</scope>
    <source>
        <strain evidence="3 4">1-TCBS-B</strain>
    </source>
</reference>
<dbReference type="SUPFAM" id="SSF54001">
    <property type="entry name" value="Cysteine proteinases"/>
    <property type="match status" value="1"/>
</dbReference>